<protein>
    <recommendedName>
        <fullName evidence="4">Cytochrome c domain-containing protein</fullName>
    </recommendedName>
</protein>
<dbReference type="RefSeq" id="WP_062039742.1">
    <property type="nucleotide sequence ID" value="NZ_DF968182.1"/>
</dbReference>
<dbReference type="AlphaFoldDB" id="A0A0S7BQX0"/>
<dbReference type="PROSITE" id="PS51257">
    <property type="entry name" value="PROKAR_LIPOPROTEIN"/>
    <property type="match status" value="1"/>
</dbReference>
<dbReference type="OrthoDB" id="1524066at2"/>
<dbReference type="STRING" id="1678841.TBC1_111192"/>
<proteinExistence type="predicted"/>
<evidence type="ECO:0008006" key="4">
    <source>
        <dbReference type="Google" id="ProtNLM"/>
    </source>
</evidence>
<dbReference type="EMBL" id="DF968182">
    <property type="protein sequence ID" value="GAP43050.1"/>
    <property type="molecule type" value="Genomic_DNA"/>
</dbReference>
<feature type="transmembrane region" description="Helical" evidence="1">
    <location>
        <begin position="12"/>
        <end position="31"/>
    </location>
</feature>
<dbReference type="Proteomes" id="UP000053091">
    <property type="component" value="Unassembled WGS sequence"/>
</dbReference>
<gene>
    <name evidence="2" type="ORF">TBC1_111192</name>
</gene>
<keyword evidence="1" id="KW-1133">Transmembrane helix</keyword>
<sequence>MERRIINSGHRVFAKIIPLAFLLIFVSSCYYDNEEYLYPGLPGSECDTTGVTYSGTVAPLMASNCNACHSPVAPSGNVVTSTFDGLKTAVNSGIFWKAINHEAGASPMPQGGNKLPACDLKKIKAWIDAGAPQN</sequence>
<keyword evidence="1" id="KW-0472">Membrane</keyword>
<organism evidence="2">
    <name type="scientific">Lentimicrobium saccharophilum</name>
    <dbReference type="NCBI Taxonomy" id="1678841"/>
    <lineage>
        <taxon>Bacteria</taxon>
        <taxon>Pseudomonadati</taxon>
        <taxon>Bacteroidota</taxon>
        <taxon>Bacteroidia</taxon>
        <taxon>Bacteroidales</taxon>
        <taxon>Lentimicrobiaceae</taxon>
        <taxon>Lentimicrobium</taxon>
    </lineage>
</organism>
<evidence type="ECO:0000256" key="1">
    <source>
        <dbReference type="SAM" id="Phobius"/>
    </source>
</evidence>
<evidence type="ECO:0000313" key="2">
    <source>
        <dbReference type="EMBL" id="GAP43050.1"/>
    </source>
</evidence>
<name>A0A0S7BQX0_9BACT</name>
<evidence type="ECO:0000313" key="3">
    <source>
        <dbReference type="Proteomes" id="UP000053091"/>
    </source>
</evidence>
<reference evidence="2" key="1">
    <citation type="journal article" date="2015" name="Genome Announc.">
        <title>Draft Genome Sequence of Bacteroidales Strain TBC1, a Novel Isolate from a Methanogenic Wastewater Treatment System.</title>
        <authorList>
            <person name="Tourlousse D.M."/>
            <person name="Matsuura N."/>
            <person name="Sun L."/>
            <person name="Toyonaga M."/>
            <person name="Kuroda K."/>
            <person name="Ohashi A."/>
            <person name="Cruz R."/>
            <person name="Yamaguchi T."/>
            <person name="Sekiguchi Y."/>
        </authorList>
    </citation>
    <scope>NUCLEOTIDE SEQUENCE [LARGE SCALE GENOMIC DNA]</scope>
    <source>
        <strain evidence="2">TBC1</strain>
    </source>
</reference>
<keyword evidence="3" id="KW-1185">Reference proteome</keyword>
<keyword evidence="1" id="KW-0812">Transmembrane</keyword>
<accession>A0A0S7BQX0</accession>